<dbReference type="AlphaFoldDB" id="A0A160PRH7"/>
<gene>
    <name evidence="2" type="ORF">N24_1893</name>
</gene>
<keyword evidence="1" id="KW-0732">Signal</keyword>
<evidence type="ECO:0000313" key="2">
    <source>
        <dbReference type="EMBL" id="BAU96155.1"/>
    </source>
</evidence>
<dbReference type="EMBL" id="AP017369">
    <property type="protein sequence ID" value="BAU96155.1"/>
    <property type="molecule type" value="Genomic_DNA"/>
</dbReference>
<proteinExistence type="predicted"/>
<reference evidence="2 3" key="1">
    <citation type="submission" date="2016-02" db="EMBL/GenBank/DDBJ databases">
        <title>Corynebacterium glutamicum N24 whole genome sequencing project.</title>
        <authorList>
            <person name="Matsutani M."/>
            <person name="Nangtapong N."/>
            <person name="Yakushi T."/>
            <person name="Matsushita K."/>
        </authorList>
    </citation>
    <scope>NUCLEOTIDE SEQUENCE [LARGE SCALE GENOMIC DNA]</scope>
    <source>
        <strain evidence="2 3">N24</strain>
    </source>
</reference>
<feature type="chain" id="PRO_5007819052" description="Lipoprotein" evidence="1">
    <location>
        <begin position="31"/>
        <end position="273"/>
    </location>
</feature>
<evidence type="ECO:0000256" key="1">
    <source>
        <dbReference type="SAM" id="SignalP"/>
    </source>
</evidence>
<dbReference type="RefSeq" id="WP_096456456.1">
    <property type="nucleotide sequence ID" value="NZ_AP017369.1"/>
</dbReference>
<organism evidence="2 3">
    <name type="scientific">Corynebacterium suranareeae</name>
    <dbReference type="NCBI Taxonomy" id="2506452"/>
    <lineage>
        <taxon>Bacteria</taxon>
        <taxon>Bacillati</taxon>
        <taxon>Actinomycetota</taxon>
        <taxon>Actinomycetes</taxon>
        <taxon>Mycobacteriales</taxon>
        <taxon>Corynebacteriaceae</taxon>
        <taxon>Corynebacterium</taxon>
    </lineage>
</organism>
<dbReference type="PROSITE" id="PS51257">
    <property type="entry name" value="PROKAR_LIPOPROTEIN"/>
    <property type="match status" value="1"/>
</dbReference>
<dbReference type="KEGG" id="csur:N24_1893"/>
<sequence length="273" mass="28583">MKKFKTKALSVLAVSTLMFGLAACSGDADGADSTGSASSSSDSGSSDSSVSAKYTADTIKDATEAEARADSEGMSALAFEALNRFDGHVSSKLIAIAAMGAGADNEDGVKVVLKQIYGTGLDDAKGPEAVAKLASDYDSEVSDYVADNVDFSTMLGLYVKDIADVTSPKGAVDKAVTKGFSYSAAEKAVEIFSDEFQAGADYLVAYEVSNSMFSNGYDLDEFTSDMTKELLADGFTQAQIDSSLSRVTCTDETCYGLLFDGVPSSPILYEREN</sequence>
<keyword evidence="3" id="KW-1185">Reference proteome</keyword>
<name>A0A160PRH7_9CORY</name>
<evidence type="ECO:0008006" key="4">
    <source>
        <dbReference type="Google" id="ProtNLM"/>
    </source>
</evidence>
<accession>A0A160PRH7</accession>
<dbReference type="Proteomes" id="UP000218244">
    <property type="component" value="Chromosome"/>
</dbReference>
<feature type="signal peptide" evidence="1">
    <location>
        <begin position="1"/>
        <end position="30"/>
    </location>
</feature>
<protein>
    <recommendedName>
        <fullName evidence="4">Lipoprotein</fullName>
    </recommendedName>
</protein>
<evidence type="ECO:0000313" key="3">
    <source>
        <dbReference type="Proteomes" id="UP000218244"/>
    </source>
</evidence>